<dbReference type="Pfam" id="PF19289">
    <property type="entry name" value="PmbA_TldD_3rd"/>
    <property type="match status" value="1"/>
</dbReference>
<gene>
    <name evidence="5" type="ORF">HQ497_15695</name>
</gene>
<dbReference type="Gene3D" id="3.30.2290.10">
    <property type="entry name" value="PmbA/TldD superfamily"/>
    <property type="match status" value="1"/>
</dbReference>
<evidence type="ECO:0000259" key="3">
    <source>
        <dbReference type="Pfam" id="PF19289"/>
    </source>
</evidence>
<proteinExistence type="inferred from homology"/>
<dbReference type="Proteomes" id="UP000754644">
    <property type="component" value="Unassembled WGS sequence"/>
</dbReference>
<dbReference type="GO" id="GO:0005829">
    <property type="term" value="C:cytosol"/>
    <property type="evidence" value="ECO:0007669"/>
    <property type="project" value="TreeGrafter"/>
</dbReference>
<dbReference type="InterPro" id="IPR045569">
    <property type="entry name" value="Metalloprtase-TldD/E_C"/>
</dbReference>
<dbReference type="EMBL" id="JABMOJ010000585">
    <property type="protein sequence ID" value="NQV66803.1"/>
    <property type="molecule type" value="Genomic_DNA"/>
</dbReference>
<dbReference type="AlphaFoldDB" id="A0A972W029"/>
<evidence type="ECO:0000259" key="4">
    <source>
        <dbReference type="Pfam" id="PF19290"/>
    </source>
</evidence>
<sequence length="442" mass="47292">MALQQNADQILDLVKAAGASGDLIIDQGQSLSLKAREGALEEYKVSSSQILGLRVIKDGKVGTAYSEATDTDALKSLVEQALLNASFAAVDAHESILANAAVLHTDDEVLCPHEDVGIDAQIDFALTMERNLAAKSKVKNVPYNGVQDNMGERHIFSSAGLSAYSKSRMCAAYAYALVEDGDKNAMDGVGQAARLFSELDLTQIVTRTHENCLSLLEGTPVASGHYDVIFDEETQVQLFHTFAMMFSGKSAKDGVNPMREKVGQSIADRRLNIFDKPLNSAGFGYALFDSEGAATQSTPLIVDGNLASLIHNSATASFFDLATTGHATRGPKSTMGVGLHQLEIGKGQDLAQDLLGGEYLLLTDLTGLHSGANAISGNFSFGASGYLCQHGERVRAVRGITVAGNFYDMLGKISMIGDQQYWNWERSALMPHIRFADIAISG</sequence>
<feature type="domain" description="Metalloprotease TldD/E central" evidence="4">
    <location>
        <begin position="112"/>
        <end position="207"/>
    </location>
</feature>
<evidence type="ECO:0000313" key="6">
    <source>
        <dbReference type="Proteomes" id="UP000754644"/>
    </source>
</evidence>
<dbReference type="InterPro" id="IPR002510">
    <property type="entry name" value="Metalloprtase-TldD/E_N"/>
</dbReference>
<feature type="domain" description="Metalloprotease TldD/E N-terminal" evidence="2">
    <location>
        <begin position="22"/>
        <end position="85"/>
    </location>
</feature>
<dbReference type="InterPro" id="IPR035068">
    <property type="entry name" value="TldD/PmbA_N"/>
</dbReference>
<feature type="domain" description="Metalloprotease TldD/E C-terminal" evidence="3">
    <location>
        <begin position="223"/>
        <end position="442"/>
    </location>
</feature>
<evidence type="ECO:0000256" key="1">
    <source>
        <dbReference type="ARBA" id="ARBA00005836"/>
    </source>
</evidence>
<reference evidence="5" key="1">
    <citation type="submission" date="2020-05" db="EMBL/GenBank/DDBJ databases">
        <title>Sulfur intermediates as new biogeochemical hubs in an aquatic model microbial ecosystem.</title>
        <authorList>
            <person name="Vigneron A."/>
        </authorList>
    </citation>
    <scope>NUCLEOTIDE SEQUENCE</scope>
    <source>
        <strain evidence="5">Bin.250</strain>
    </source>
</reference>
<comment type="similarity">
    <text evidence="1">Belongs to the peptidase U62 family.</text>
</comment>
<dbReference type="SUPFAM" id="SSF111283">
    <property type="entry name" value="Putative modulator of DNA gyrase, PmbA/TldD"/>
    <property type="match status" value="1"/>
</dbReference>
<evidence type="ECO:0000259" key="2">
    <source>
        <dbReference type="Pfam" id="PF01523"/>
    </source>
</evidence>
<dbReference type="InterPro" id="IPR047657">
    <property type="entry name" value="PmbA"/>
</dbReference>
<accession>A0A972W029</accession>
<name>A0A972W029_9GAMM</name>
<organism evidence="5 6">
    <name type="scientific">SAR86 cluster bacterium</name>
    <dbReference type="NCBI Taxonomy" id="2030880"/>
    <lineage>
        <taxon>Bacteria</taxon>
        <taxon>Pseudomonadati</taxon>
        <taxon>Pseudomonadota</taxon>
        <taxon>Gammaproteobacteria</taxon>
        <taxon>SAR86 cluster</taxon>
    </lineage>
</organism>
<dbReference type="InterPro" id="IPR036059">
    <property type="entry name" value="TldD/PmbA_sf"/>
</dbReference>
<dbReference type="GO" id="GO:0006508">
    <property type="term" value="P:proteolysis"/>
    <property type="evidence" value="ECO:0007669"/>
    <property type="project" value="InterPro"/>
</dbReference>
<dbReference type="GO" id="GO:0008237">
    <property type="term" value="F:metallopeptidase activity"/>
    <property type="evidence" value="ECO:0007669"/>
    <property type="project" value="InterPro"/>
</dbReference>
<dbReference type="InterPro" id="IPR045570">
    <property type="entry name" value="Metalloprtase-TldD/E_cen_dom"/>
</dbReference>
<dbReference type="PANTHER" id="PTHR43421:SF1">
    <property type="entry name" value="METALLOPROTEASE PMBA"/>
    <property type="match status" value="1"/>
</dbReference>
<dbReference type="Pfam" id="PF01523">
    <property type="entry name" value="PmbA_TldD_1st"/>
    <property type="match status" value="1"/>
</dbReference>
<evidence type="ECO:0000313" key="5">
    <source>
        <dbReference type="EMBL" id="NQV66803.1"/>
    </source>
</evidence>
<dbReference type="PANTHER" id="PTHR43421">
    <property type="entry name" value="METALLOPROTEASE PMBA"/>
    <property type="match status" value="1"/>
</dbReference>
<protein>
    <submittedName>
        <fullName evidence="5">TldD/PmbA family protein</fullName>
    </submittedName>
</protein>
<dbReference type="Pfam" id="PF19290">
    <property type="entry name" value="PmbA_TldD_2nd"/>
    <property type="match status" value="1"/>
</dbReference>
<comment type="caution">
    <text evidence="5">The sequence shown here is derived from an EMBL/GenBank/DDBJ whole genome shotgun (WGS) entry which is preliminary data.</text>
</comment>